<keyword evidence="1" id="KW-0812">Transmembrane</keyword>
<name>A0A9W7W378_9PEZI</name>
<organism evidence="2 3">
    <name type="scientific">Teratosphaeria destructans</name>
    <dbReference type="NCBI Taxonomy" id="418781"/>
    <lineage>
        <taxon>Eukaryota</taxon>
        <taxon>Fungi</taxon>
        <taxon>Dikarya</taxon>
        <taxon>Ascomycota</taxon>
        <taxon>Pezizomycotina</taxon>
        <taxon>Dothideomycetes</taxon>
        <taxon>Dothideomycetidae</taxon>
        <taxon>Mycosphaerellales</taxon>
        <taxon>Teratosphaeriaceae</taxon>
        <taxon>Teratosphaeria</taxon>
    </lineage>
</organism>
<feature type="transmembrane region" description="Helical" evidence="1">
    <location>
        <begin position="31"/>
        <end position="54"/>
    </location>
</feature>
<dbReference type="Proteomes" id="UP001138500">
    <property type="component" value="Unassembled WGS sequence"/>
</dbReference>
<gene>
    <name evidence="2" type="ORF">Tdes44962_MAKER02374</name>
</gene>
<keyword evidence="1" id="KW-0472">Membrane</keyword>
<proteinExistence type="predicted"/>
<dbReference type="PANTHER" id="PTHR35340:SF5">
    <property type="entry name" value="ASST-DOMAIN-CONTAINING PROTEIN"/>
    <property type="match status" value="1"/>
</dbReference>
<dbReference type="EMBL" id="RIBY02001556">
    <property type="protein sequence ID" value="KAH9828456.1"/>
    <property type="molecule type" value="Genomic_DNA"/>
</dbReference>
<evidence type="ECO:0000256" key="1">
    <source>
        <dbReference type="SAM" id="Phobius"/>
    </source>
</evidence>
<keyword evidence="3" id="KW-1185">Reference proteome</keyword>
<dbReference type="Pfam" id="PF14269">
    <property type="entry name" value="Arylsulfotran_2"/>
    <property type="match status" value="1"/>
</dbReference>
<reference evidence="2 3" key="2">
    <citation type="journal article" date="2021" name="Curr. Genet.">
        <title>Genetic response to nitrogen starvation in the aggressive Eucalyptus foliar pathogen Teratosphaeria destructans.</title>
        <authorList>
            <person name="Havenga M."/>
            <person name="Wingfield B.D."/>
            <person name="Wingfield M.J."/>
            <person name="Dreyer L.L."/>
            <person name="Roets F."/>
            <person name="Aylward J."/>
        </authorList>
    </citation>
    <scope>NUCLEOTIDE SEQUENCE [LARGE SCALE GENOMIC DNA]</scope>
    <source>
        <strain evidence="2">CMW44962</strain>
    </source>
</reference>
<dbReference type="AlphaFoldDB" id="A0A9W7W378"/>
<comment type="caution">
    <text evidence="2">The sequence shown here is derived from an EMBL/GenBank/DDBJ whole genome shotgun (WGS) entry which is preliminary data.</text>
</comment>
<dbReference type="InterPro" id="IPR053143">
    <property type="entry name" value="Arylsulfate_ST"/>
</dbReference>
<sequence>MRPKANPTYATLSTTASWPTRLCHLGRSTGLTLLSAAALWLLGRFVIVPLLVLLCPDLDIWFYSTAVYGLYPERSYVSSDLTSPDVHMVRWDPVCEASGFTLLAMDGPSIDKLGPMVLDARGDLVWTSDQYGHAANLKVQTYQGQNYLTFWAGEKLEESGQGQYYMVDSSYNLFKTVSAVGQDLYGDLHEFKVTGNGTALITIYDRTHVDLGPTAMFDTVDGDGLIVDGIFQELDISTNELLFEWRASQHFDSTYFHHSYGSKVNGETAFDYFHINSVDKDSKGNYLVSLRHLYMLVYIDGRTGVILWAVGGNAEDFEDVSDGAATDFEWQHDARWVDEQTGLISLFDNGIARHHYEDAECSEGRLIKLDLEHRTAELIRSYRSLHDISSASQGSVQMLPAEIAGADPRVFVGWGSSAAYSEFSFDGTLLCETHFAPSISFYFERAKSYRAIKAQEWVALPESWDPVAKMKGNGIFVSWNGATVVAFWVLQAAVAASNGDADKEELVLEDVLKVEKRGFETRIQIPRHHGLRKLYRVAALDADGKVLRYTNVMVSHTALQGWLSAWPYVLFGVLVGLGLVALLHKYGRHLRDPFCTAGRSRIHYSRIDA</sequence>
<dbReference type="PANTHER" id="PTHR35340">
    <property type="entry name" value="PQQ ENZYME REPEAT PROTEIN-RELATED"/>
    <property type="match status" value="1"/>
</dbReference>
<accession>A0A9W7W378</accession>
<protein>
    <submittedName>
        <fullName evidence="2">Arylsulfotransferase (ASST)</fullName>
    </submittedName>
</protein>
<dbReference type="OrthoDB" id="5427350at2759"/>
<dbReference type="InterPro" id="IPR039535">
    <property type="entry name" value="ASST-like"/>
</dbReference>
<evidence type="ECO:0000313" key="2">
    <source>
        <dbReference type="EMBL" id="KAH9828456.1"/>
    </source>
</evidence>
<feature type="transmembrane region" description="Helical" evidence="1">
    <location>
        <begin position="565"/>
        <end position="583"/>
    </location>
</feature>
<evidence type="ECO:0000313" key="3">
    <source>
        <dbReference type="Proteomes" id="UP001138500"/>
    </source>
</evidence>
<keyword evidence="1" id="KW-1133">Transmembrane helix</keyword>
<reference evidence="2 3" key="1">
    <citation type="journal article" date="2018" name="IMA Fungus">
        <title>IMA Genome-F 10: Nine draft genome sequences of Claviceps purpurea s.lat., including C. arundinis, C. humidiphila, and C. cf. spartinae, pseudomolecules for the pitch canker pathogen Fusarium circinatum, draft genome of Davidsoniella eucalypti, Grosmannia galeiformis, Quambalaria eucalypti, and Teratosphaeria destructans.</title>
        <authorList>
            <person name="Wingfield B.D."/>
            <person name="Liu M."/>
            <person name="Nguyen H.D."/>
            <person name="Lane F.A."/>
            <person name="Morgan S.W."/>
            <person name="De Vos L."/>
            <person name="Wilken P.M."/>
            <person name="Duong T.A."/>
            <person name="Aylward J."/>
            <person name="Coetzee M.P."/>
            <person name="Dadej K."/>
            <person name="De Beer Z.W."/>
            <person name="Findlay W."/>
            <person name="Havenga M."/>
            <person name="Kolarik M."/>
            <person name="Menzies J.G."/>
            <person name="Naidoo K."/>
            <person name="Pochopski O."/>
            <person name="Shoukouhi P."/>
            <person name="Santana Q.C."/>
            <person name="Seifert K.A."/>
            <person name="Soal N."/>
            <person name="Steenkamp E.T."/>
            <person name="Tatham C.T."/>
            <person name="van der Nest M.A."/>
            <person name="Wingfield M.J."/>
        </authorList>
    </citation>
    <scope>NUCLEOTIDE SEQUENCE [LARGE SCALE GENOMIC DNA]</scope>
    <source>
        <strain evidence="2">CMW44962</strain>
    </source>
</reference>